<protein>
    <submittedName>
        <fullName evidence="3">Thioredoxin fold domain-containing protein</fullName>
    </submittedName>
</protein>
<dbReference type="InterPro" id="IPR012336">
    <property type="entry name" value="Thioredoxin-like_fold"/>
</dbReference>
<evidence type="ECO:0000313" key="4">
    <source>
        <dbReference type="Proteomes" id="UP001596104"/>
    </source>
</evidence>
<dbReference type="Proteomes" id="UP001596104">
    <property type="component" value="Unassembled WGS sequence"/>
</dbReference>
<proteinExistence type="predicted"/>
<evidence type="ECO:0000259" key="2">
    <source>
        <dbReference type="Pfam" id="PF13098"/>
    </source>
</evidence>
<dbReference type="EMBL" id="JBHSLV010000078">
    <property type="protein sequence ID" value="MFC5396909.1"/>
    <property type="molecule type" value="Genomic_DNA"/>
</dbReference>
<feature type="chain" id="PRO_5046596014" evidence="1">
    <location>
        <begin position="28"/>
        <end position="134"/>
    </location>
</feature>
<sequence length="134" mass="14679">MIASGRYRAGLVVAFTLPLLLSLPAFAAELVMYTRNGCPFCVRFEREIAPVYARTPEGKAAPLRRVDLPAGGVWGEGLREPVIATPTFVLVDKGEEVGRITGYLNDDMFWGLLGRLVAVIETPDQVQRSGTRTQ</sequence>
<dbReference type="Gene3D" id="3.40.30.10">
    <property type="entry name" value="Glutaredoxin"/>
    <property type="match status" value="1"/>
</dbReference>
<keyword evidence="4" id="KW-1185">Reference proteome</keyword>
<accession>A0ABW0HLT3</accession>
<dbReference type="SUPFAM" id="SSF52833">
    <property type="entry name" value="Thioredoxin-like"/>
    <property type="match status" value="1"/>
</dbReference>
<keyword evidence="1" id="KW-0732">Signal</keyword>
<dbReference type="InterPro" id="IPR036249">
    <property type="entry name" value="Thioredoxin-like_sf"/>
</dbReference>
<dbReference type="Pfam" id="PF13098">
    <property type="entry name" value="Thioredoxin_2"/>
    <property type="match status" value="1"/>
</dbReference>
<evidence type="ECO:0000313" key="3">
    <source>
        <dbReference type="EMBL" id="MFC5396909.1"/>
    </source>
</evidence>
<gene>
    <name evidence="3" type="ORF">ACFPPC_30110</name>
</gene>
<dbReference type="RefSeq" id="WP_377013706.1">
    <property type="nucleotide sequence ID" value="NZ_JBHSLV010000078.1"/>
</dbReference>
<evidence type="ECO:0000256" key="1">
    <source>
        <dbReference type="SAM" id="SignalP"/>
    </source>
</evidence>
<feature type="domain" description="Thioredoxin-like fold" evidence="2">
    <location>
        <begin position="30"/>
        <end position="113"/>
    </location>
</feature>
<organism evidence="3 4">
    <name type="scientific">Bosea vestrisii</name>
    <dbReference type="NCBI Taxonomy" id="151416"/>
    <lineage>
        <taxon>Bacteria</taxon>
        <taxon>Pseudomonadati</taxon>
        <taxon>Pseudomonadota</taxon>
        <taxon>Alphaproteobacteria</taxon>
        <taxon>Hyphomicrobiales</taxon>
        <taxon>Boseaceae</taxon>
        <taxon>Bosea</taxon>
    </lineage>
</organism>
<feature type="signal peptide" evidence="1">
    <location>
        <begin position="1"/>
        <end position="27"/>
    </location>
</feature>
<comment type="caution">
    <text evidence="3">The sequence shown here is derived from an EMBL/GenBank/DDBJ whole genome shotgun (WGS) entry which is preliminary data.</text>
</comment>
<reference evidence="4" key="1">
    <citation type="journal article" date="2019" name="Int. J. Syst. Evol. Microbiol.">
        <title>The Global Catalogue of Microorganisms (GCM) 10K type strain sequencing project: providing services to taxonomists for standard genome sequencing and annotation.</title>
        <authorList>
            <consortium name="The Broad Institute Genomics Platform"/>
            <consortium name="The Broad Institute Genome Sequencing Center for Infectious Disease"/>
            <person name="Wu L."/>
            <person name="Ma J."/>
        </authorList>
    </citation>
    <scope>NUCLEOTIDE SEQUENCE [LARGE SCALE GENOMIC DNA]</scope>
    <source>
        <strain evidence="4">CGMCC 1.16326</strain>
    </source>
</reference>
<name>A0ABW0HLT3_9HYPH</name>